<dbReference type="GO" id="GO:0016787">
    <property type="term" value="F:hydrolase activity"/>
    <property type="evidence" value="ECO:0007669"/>
    <property type="project" value="UniProtKB-KW"/>
</dbReference>
<evidence type="ECO:0000313" key="3">
    <source>
        <dbReference type="EMBL" id="GAA4018066.1"/>
    </source>
</evidence>
<proteinExistence type="predicted"/>
<evidence type="ECO:0000256" key="1">
    <source>
        <dbReference type="ARBA" id="ARBA00022801"/>
    </source>
</evidence>
<keyword evidence="1 3" id="KW-0378">Hydrolase</keyword>
<keyword evidence="4" id="KW-1185">Reference proteome</keyword>
<dbReference type="EMBL" id="BAAAZE010000006">
    <property type="protein sequence ID" value="GAA4018066.1"/>
    <property type="molecule type" value="Genomic_DNA"/>
</dbReference>
<dbReference type="PANTHER" id="PTHR43798">
    <property type="entry name" value="MONOACYLGLYCEROL LIPASE"/>
    <property type="match status" value="1"/>
</dbReference>
<dbReference type="PANTHER" id="PTHR43798:SF31">
    <property type="entry name" value="AB HYDROLASE SUPERFAMILY PROTEIN YCLE"/>
    <property type="match status" value="1"/>
</dbReference>
<dbReference type="SUPFAM" id="SSF53474">
    <property type="entry name" value="alpha/beta-Hydrolases"/>
    <property type="match status" value="1"/>
</dbReference>
<dbReference type="RefSeq" id="WP_344762385.1">
    <property type="nucleotide sequence ID" value="NZ_BAAAZE010000006.1"/>
</dbReference>
<accession>A0ABP7SY27</accession>
<dbReference type="InterPro" id="IPR050266">
    <property type="entry name" value="AB_hydrolase_sf"/>
</dbReference>
<evidence type="ECO:0000259" key="2">
    <source>
        <dbReference type="Pfam" id="PF00561"/>
    </source>
</evidence>
<feature type="domain" description="AB hydrolase-1" evidence="2">
    <location>
        <begin position="33"/>
        <end position="270"/>
    </location>
</feature>
<comment type="caution">
    <text evidence="3">The sequence shown here is derived from an EMBL/GenBank/DDBJ whole genome shotgun (WGS) entry which is preliminary data.</text>
</comment>
<dbReference type="PRINTS" id="PR00111">
    <property type="entry name" value="ABHYDROLASE"/>
</dbReference>
<dbReference type="Gene3D" id="3.40.50.1820">
    <property type="entry name" value="alpha/beta hydrolase"/>
    <property type="match status" value="1"/>
</dbReference>
<protein>
    <submittedName>
        <fullName evidence="3">Alpha/beta fold hydrolase</fullName>
    </submittedName>
</protein>
<name>A0ABP7SY27_9BURK</name>
<dbReference type="Pfam" id="PF00561">
    <property type="entry name" value="Abhydrolase_1"/>
    <property type="match status" value="1"/>
</dbReference>
<dbReference type="InterPro" id="IPR029058">
    <property type="entry name" value="AB_hydrolase_fold"/>
</dbReference>
<gene>
    <name evidence="3" type="ORF">GCM10022212_12300</name>
</gene>
<sequence length="283" mass="32066">MSTIHIDLLGTQTKYYETANYRTRVIETGAGMPLFMFHGGGGHAETYARNMTRLGQVCRPIAPDFIWHGLSSKPAFSKGNWLAQFTSQILELMDAMGIEKACFEGESLGGWIAMDMGINHPDRVEKLILNTAWGMNLGNDKAEDLSSLRETSLNALNNPTRELIRKRLEWLMPLGGVTEELIDLRVALWKREETRQSLTTYYEHLFAPECEQYLFKLDDLAKIKAKTLLLWTEKNPLAGPDAAYAMSEVIAGSRVYIVDGAAHWPQWERPEEHDREVTAFLAE</sequence>
<evidence type="ECO:0000313" key="4">
    <source>
        <dbReference type="Proteomes" id="UP001501353"/>
    </source>
</evidence>
<dbReference type="Proteomes" id="UP001501353">
    <property type="component" value="Unassembled WGS sequence"/>
</dbReference>
<reference evidence="4" key="1">
    <citation type="journal article" date="2019" name="Int. J. Syst. Evol. Microbiol.">
        <title>The Global Catalogue of Microorganisms (GCM) 10K type strain sequencing project: providing services to taxonomists for standard genome sequencing and annotation.</title>
        <authorList>
            <consortium name="The Broad Institute Genomics Platform"/>
            <consortium name="The Broad Institute Genome Sequencing Center for Infectious Disease"/>
            <person name="Wu L."/>
            <person name="Ma J."/>
        </authorList>
    </citation>
    <scope>NUCLEOTIDE SEQUENCE [LARGE SCALE GENOMIC DNA]</scope>
    <source>
        <strain evidence="4">JCM 16673</strain>
    </source>
</reference>
<organism evidence="3 4">
    <name type="scientific">Actimicrobium antarcticum</name>
    <dbReference type="NCBI Taxonomy" id="1051899"/>
    <lineage>
        <taxon>Bacteria</taxon>
        <taxon>Pseudomonadati</taxon>
        <taxon>Pseudomonadota</taxon>
        <taxon>Betaproteobacteria</taxon>
        <taxon>Burkholderiales</taxon>
        <taxon>Oxalobacteraceae</taxon>
        <taxon>Actimicrobium</taxon>
    </lineage>
</organism>
<dbReference type="InterPro" id="IPR000073">
    <property type="entry name" value="AB_hydrolase_1"/>
</dbReference>